<protein>
    <recommendedName>
        <fullName evidence="3">Heme exporter protein C</fullName>
    </recommendedName>
</protein>
<keyword evidence="4 8" id="KW-0812">Transmembrane</keyword>
<evidence type="ECO:0000256" key="6">
    <source>
        <dbReference type="ARBA" id="ARBA00022989"/>
    </source>
</evidence>
<dbReference type="GO" id="GO:0020037">
    <property type="term" value="F:heme binding"/>
    <property type="evidence" value="ECO:0007669"/>
    <property type="project" value="InterPro"/>
</dbReference>
<dbReference type="PANTHER" id="PTHR30071">
    <property type="entry name" value="HEME EXPORTER PROTEIN C"/>
    <property type="match status" value="1"/>
</dbReference>
<evidence type="ECO:0000256" key="4">
    <source>
        <dbReference type="ARBA" id="ARBA00022692"/>
    </source>
</evidence>
<gene>
    <name evidence="10" type="ORF">FSZ17_18100</name>
</gene>
<feature type="transmembrane region" description="Helical" evidence="8">
    <location>
        <begin position="77"/>
        <end position="102"/>
    </location>
</feature>
<dbReference type="AlphaFoldDB" id="A0A5B8Z7V1"/>
<evidence type="ECO:0000313" key="10">
    <source>
        <dbReference type="EMBL" id="QED49027.1"/>
    </source>
</evidence>
<dbReference type="PRINTS" id="PR01386">
    <property type="entry name" value="CCMCBIOGNSIS"/>
</dbReference>
<keyword evidence="5" id="KW-0201">Cytochrome c-type biogenesis</keyword>
<feature type="domain" description="Cytochrome c assembly protein" evidence="9">
    <location>
        <begin position="15"/>
        <end position="172"/>
    </location>
</feature>
<reference evidence="11" key="1">
    <citation type="submission" date="2019-08" db="EMBL/GenBank/DDBJ databases">
        <authorList>
            <person name="Zheng X."/>
        </authorList>
    </citation>
    <scope>NUCLEOTIDE SEQUENCE [LARGE SCALE GENOMIC DNA]</scope>
    <source>
        <strain evidence="11">FJAT-25496</strain>
    </source>
</reference>
<dbReference type="GO" id="GO:0015232">
    <property type="term" value="F:heme transmembrane transporter activity"/>
    <property type="evidence" value="ECO:0007669"/>
    <property type="project" value="InterPro"/>
</dbReference>
<dbReference type="Pfam" id="PF01578">
    <property type="entry name" value="Cytochrom_C_asm"/>
    <property type="match status" value="1"/>
</dbReference>
<dbReference type="RefSeq" id="WP_057772234.1">
    <property type="nucleotide sequence ID" value="NZ_CP042593.1"/>
</dbReference>
<dbReference type="GO" id="GO:0005886">
    <property type="term" value="C:plasma membrane"/>
    <property type="evidence" value="ECO:0007669"/>
    <property type="project" value="TreeGrafter"/>
</dbReference>
<comment type="subcellular location">
    <subcellularLocation>
        <location evidence="1">Membrane</location>
        <topology evidence="1">Multi-pass membrane protein</topology>
    </subcellularLocation>
</comment>
<keyword evidence="7 8" id="KW-0472">Membrane</keyword>
<evidence type="ECO:0000313" key="11">
    <source>
        <dbReference type="Proteomes" id="UP000321555"/>
    </source>
</evidence>
<dbReference type="KEGG" id="bda:FSZ17_18100"/>
<accession>A0A5B8Z7V1</accession>
<evidence type="ECO:0000259" key="9">
    <source>
        <dbReference type="Pfam" id="PF01578"/>
    </source>
</evidence>
<dbReference type="InterPro" id="IPR003557">
    <property type="entry name" value="Cyt_c_biogenesis_CcmC"/>
</dbReference>
<dbReference type="InterPro" id="IPR045062">
    <property type="entry name" value="Cyt_c_biogenesis_CcsA/CcmC"/>
</dbReference>
<comment type="similarity">
    <text evidence="2">Belongs to the CcmC/CycZ/HelC family.</text>
</comment>
<feature type="transmembrane region" description="Helical" evidence="8">
    <location>
        <begin position="43"/>
        <end position="65"/>
    </location>
</feature>
<dbReference type="STRING" id="1742359.GCA_001439625_02790"/>
<dbReference type="GO" id="GO:0017004">
    <property type="term" value="P:cytochrome complex assembly"/>
    <property type="evidence" value="ECO:0007669"/>
    <property type="project" value="UniProtKB-KW"/>
</dbReference>
<dbReference type="PANTHER" id="PTHR30071:SF1">
    <property type="entry name" value="CYTOCHROME B_B6 PROTEIN-RELATED"/>
    <property type="match status" value="1"/>
</dbReference>
<keyword evidence="6 8" id="KW-1133">Transmembrane helix</keyword>
<feature type="transmembrane region" description="Helical" evidence="8">
    <location>
        <begin position="144"/>
        <end position="167"/>
    </location>
</feature>
<dbReference type="EMBL" id="CP042593">
    <property type="protein sequence ID" value="QED49027.1"/>
    <property type="molecule type" value="Genomic_DNA"/>
</dbReference>
<dbReference type="Proteomes" id="UP000321555">
    <property type="component" value="Chromosome"/>
</dbReference>
<dbReference type="InterPro" id="IPR002541">
    <property type="entry name" value="Cyt_c_assembly"/>
</dbReference>
<evidence type="ECO:0000256" key="7">
    <source>
        <dbReference type="ARBA" id="ARBA00023136"/>
    </source>
</evidence>
<organism evidence="10 11">
    <name type="scientific">Cytobacillus dafuensis</name>
    <name type="common">Bacillus dafuensis</name>
    <dbReference type="NCBI Taxonomy" id="1742359"/>
    <lineage>
        <taxon>Bacteria</taxon>
        <taxon>Bacillati</taxon>
        <taxon>Bacillota</taxon>
        <taxon>Bacilli</taxon>
        <taxon>Bacillales</taxon>
        <taxon>Bacillaceae</taxon>
        <taxon>Cytobacillus</taxon>
    </lineage>
</organism>
<keyword evidence="11" id="KW-1185">Reference proteome</keyword>
<evidence type="ECO:0000256" key="5">
    <source>
        <dbReference type="ARBA" id="ARBA00022748"/>
    </source>
</evidence>
<name>A0A5B8Z7V1_CYTDA</name>
<feature type="transmembrane region" description="Helical" evidence="8">
    <location>
        <begin position="191"/>
        <end position="210"/>
    </location>
</feature>
<proteinExistence type="inferred from homology"/>
<evidence type="ECO:0000256" key="3">
    <source>
        <dbReference type="ARBA" id="ARBA00016463"/>
    </source>
</evidence>
<sequence>MKQQSSLIDRILFLCLVPAFFIALYLVFIWSPIEKQMGVTQKIFYFHVGSAWVAFLAFFVVGFYSVLTLRRPTESRFIHAGVSAETGVLFTTIALVTGMIWGKSAWNTWWTWEPRLVTTLILWFIYVAYLFVRRMEGAWEKIAKLSAVFGIIGCINVPIVFMAIRWWNTKLHPIVFGEGKNQKGGGIEPEMLITLLFCIGTITLFYIFLMRKGTEIEKMRLTVKKTKAKVIEKLAS</sequence>
<feature type="transmembrane region" description="Helical" evidence="8">
    <location>
        <begin position="114"/>
        <end position="132"/>
    </location>
</feature>
<dbReference type="OrthoDB" id="9814290at2"/>
<evidence type="ECO:0000256" key="2">
    <source>
        <dbReference type="ARBA" id="ARBA00005840"/>
    </source>
</evidence>
<evidence type="ECO:0000256" key="8">
    <source>
        <dbReference type="SAM" id="Phobius"/>
    </source>
</evidence>
<feature type="transmembrane region" description="Helical" evidence="8">
    <location>
        <begin position="12"/>
        <end position="31"/>
    </location>
</feature>
<evidence type="ECO:0000256" key="1">
    <source>
        <dbReference type="ARBA" id="ARBA00004141"/>
    </source>
</evidence>